<feature type="compositionally biased region" description="Polar residues" evidence="7">
    <location>
        <begin position="648"/>
        <end position="658"/>
    </location>
</feature>
<evidence type="ECO:0000259" key="8">
    <source>
        <dbReference type="PROSITE" id="PS50235"/>
    </source>
</evidence>
<evidence type="ECO:0000313" key="10">
    <source>
        <dbReference type="Proteomes" id="UP000750711"/>
    </source>
</evidence>
<dbReference type="InterPro" id="IPR001394">
    <property type="entry name" value="Peptidase_C19_UCH"/>
</dbReference>
<dbReference type="EC" id="3.4.19.12" evidence="6"/>
<feature type="region of interest" description="Disordered" evidence="7">
    <location>
        <begin position="1"/>
        <end position="65"/>
    </location>
</feature>
<dbReference type="CDD" id="cd02257">
    <property type="entry name" value="Peptidase_C19"/>
    <property type="match status" value="1"/>
</dbReference>
<keyword evidence="5 6" id="KW-0788">Thiol protease</keyword>
<name>A0A9P8RT55_9PEZI</name>
<dbReference type="EMBL" id="JAGHQM010000064">
    <property type="protein sequence ID" value="KAH0565738.1"/>
    <property type="molecule type" value="Genomic_DNA"/>
</dbReference>
<organism evidence="9 10">
    <name type="scientific">Trichoglossum hirsutum</name>
    <dbReference type="NCBI Taxonomy" id="265104"/>
    <lineage>
        <taxon>Eukaryota</taxon>
        <taxon>Fungi</taxon>
        <taxon>Dikarya</taxon>
        <taxon>Ascomycota</taxon>
        <taxon>Pezizomycotina</taxon>
        <taxon>Geoglossomycetes</taxon>
        <taxon>Geoglossales</taxon>
        <taxon>Geoglossaceae</taxon>
        <taxon>Trichoglossum</taxon>
    </lineage>
</organism>
<evidence type="ECO:0000256" key="5">
    <source>
        <dbReference type="ARBA" id="ARBA00022807"/>
    </source>
</evidence>
<accession>A0A9P8RT55</accession>
<evidence type="ECO:0000313" key="9">
    <source>
        <dbReference type="EMBL" id="KAH0565738.1"/>
    </source>
</evidence>
<feature type="compositionally biased region" description="Polar residues" evidence="7">
    <location>
        <begin position="45"/>
        <end position="60"/>
    </location>
</feature>
<keyword evidence="3 6" id="KW-0833">Ubl conjugation pathway</keyword>
<dbReference type="InterPro" id="IPR038765">
    <property type="entry name" value="Papain-like_cys_pep_sf"/>
</dbReference>
<keyword evidence="2 6" id="KW-0645">Protease</keyword>
<proteinExistence type="inferred from homology"/>
<comment type="caution">
    <text evidence="9">The sequence shown here is derived from an EMBL/GenBank/DDBJ whole genome shotgun (WGS) entry which is preliminary data.</text>
</comment>
<feature type="domain" description="USP" evidence="8">
    <location>
        <begin position="208"/>
        <end position="594"/>
    </location>
</feature>
<gene>
    <name evidence="9" type="ORF">GP486_000861</name>
</gene>
<dbReference type="Pfam" id="PF00443">
    <property type="entry name" value="UCH"/>
    <property type="match status" value="1"/>
</dbReference>
<evidence type="ECO:0000256" key="4">
    <source>
        <dbReference type="ARBA" id="ARBA00022801"/>
    </source>
</evidence>
<feature type="region of interest" description="Disordered" evidence="7">
    <location>
        <begin position="577"/>
        <end position="668"/>
    </location>
</feature>
<evidence type="ECO:0000256" key="7">
    <source>
        <dbReference type="SAM" id="MobiDB-lite"/>
    </source>
</evidence>
<feature type="compositionally biased region" description="Low complexity" evidence="7">
    <location>
        <begin position="16"/>
        <end position="44"/>
    </location>
</feature>
<feature type="compositionally biased region" description="Polar residues" evidence="7">
    <location>
        <begin position="90"/>
        <end position="104"/>
    </location>
</feature>
<reference evidence="9" key="1">
    <citation type="submission" date="2021-03" db="EMBL/GenBank/DDBJ databases">
        <title>Comparative genomics and phylogenomic investigation of the class Geoglossomycetes provide insights into ecological specialization and systematics.</title>
        <authorList>
            <person name="Melie T."/>
            <person name="Pirro S."/>
            <person name="Miller A.N."/>
            <person name="Quandt A."/>
        </authorList>
    </citation>
    <scope>NUCLEOTIDE SEQUENCE</scope>
    <source>
        <strain evidence="9">CAQ_001_2017</strain>
    </source>
</reference>
<evidence type="ECO:0000256" key="2">
    <source>
        <dbReference type="ARBA" id="ARBA00022670"/>
    </source>
</evidence>
<dbReference type="PANTHER" id="PTHR24006:SF687">
    <property type="entry name" value="UBIQUITIN CARBOXYL-TERMINAL HYDROLASE 10"/>
    <property type="match status" value="1"/>
</dbReference>
<comment type="catalytic activity">
    <reaction evidence="1 6">
        <text>Thiol-dependent hydrolysis of ester, thioester, amide, peptide and isopeptide bonds formed by the C-terminal Gly of ubiquitin (a 76-residue protein attached to proteins as an intracellular targeting signal).</text>
        <dbReference type="EC" id="3.4.19.12"/>
    </reaction>
</comment>
<dbReference type="GO" id="GO:0006508">
    <property type="term" value="P:proteolysis"/>
    <property type="evidence" value="ECO:0007669"/>
    <property type="project" value="UniProtKB-KW"/>
</dbReference>
<feature type="region of interest" description="Disordered" evidence="7">
    <location>
        <begin position="87"/>
        <end position="146"/>
    </location>
</feature>
<dbReference type="GO" id="GO:0004843">
    <property type="term" value="F:cysteine-type deubiquitinase activity"/>
    <property type="evidence" value="ECO:0007669"/>
    <property type="project" value="UniProtKB-UniRule"/>
</dbReference>
<feature type="compositionally biased region" description="Polar residues" evidence="7">
    <location>
        <begin position="114"/>
        <end position="124"/>
    </location>
</feature>
<dbReference type="GO" id="GO:0005634">
    <property type="term" value="C:nucleus"/>
    <property type="evidence" value="ECO:0007669"/>
    <property type="project" value="TreeGrafter"/>
</dbReference>
<dbReference type="PROSITE" id="PS00973">
    <property type="entry name" value="USP_2"/>
    <property type="match status" value="1"/>
</dbReference>
<dbReference type="GO" id="GO:0016579">
    <property type="term" value="P:protein deubiquitination"/>
    <property type="evidence" value="ECO:0007669"/>
    <property type="project" value="InterPro"/>
</dbReference>
<dbReference type="PANTHER" id="PTHR24006">
    <property type="entry name" value="UBIQUITIN CARBOXYL-TERMINAL HYDROLASE"/>
    <property type="match status" value="1"/>
</dbReference>
<evidence type="ECO:0000256" key="1">
    <source>
        <dbReference type="ARBA" id="ARBA00000707"/>
    </source>
</evidence>
<dbReference type="PROSITE" id="PS00972">
    <property type="entry name" value="USP_1"/>
    <property type="match status" value="1"/>
</dbReference>
<comment type="similarity">
    <text evidence="6">Belongs to the peptidase C19 family.</text>
</comment>
<dbReference type="SUPFAM" id="SSF54001">
    <property type="entry name" value="Cysteine proteinases"/>
    <property type="match status" value="1"/>
</dbReference>
<dbReference type="Proteomes" id="UP000750711">
    <property type="component" value="Unassembled WGS sequence"/>
</dbReference>
<sequence>MQESEVADLAARSESETPSTSQPPSEVDSTHPTTPSSALPSSSPAGQTVTGPGSTSTRATLTAVPLTPAVPHLPALPKQVPREPVLAAVTASSKATEPSLTAVSSAHHADSSPAEPSTVETNTASPTSGQTPKPTSPPPKTTHKSWADLVRTTTAKMVTTGTSGTNSDPTKANDFDVPRVSSLADVLSSFTVDGDNEGESKVAFLEPRGLVNTGNMCYMNSVLQILVFCVPLYGFLDRIGKRAAHSFKSDTPLIDAMIMFMREFPVIDSAVSVEQLKMRLKDNDLERFGEAFIPEYVYNAIRHLPRFSSLQRGHQQDAEEFLGFLLGGLHDECVQIMRNSSTSNSSSTTSTLIGDSAPSDKHLFETPSITVEDTNGGGWLEVGPKQKAAVTRSSGTITTESPITKIFGGKLRSELRVPGLKNSVTLEPYQPLQLDIQSPQVNNISDALKNLTRSETLHGDFNSPRGVGTTATKQVFIETLPLVLILHLKRFQYNNTGGTQKIWKKVGYPLELEIPKEAFPPHKRGQIAQSRQLRYQLIGVVYHHGKNASGGHYTVDVRRQDGSEWIRLDDTVIRRVRREDVAEGGSEQTSKTPGPSQENHKRDHSGNVGTPEQVGFEDEEESRGNEGWKQVNGSSSTATGGGKRSWSGAVNENGTIMNGTAKEKPNERFSAKDNKVAYLLFYQKIKA</sequence>
<dbReference type="InterPro" id="IPR018200">
    <property type="entry name" value="USP_CS"/>
</dbReference>
<feature type="compositionally biased region" description="Polar residues" evidence="7">
    <location>
        <begin position="586"/>
        <end position="597"/>
    </location>
</feature>
<evidence type="ECO:0000256" key="6">
    <source>
        <dbReference type="RuleBase" id="RU366025"/>
    </source>
</evidence>
<dbReference type="InterPro" id="IPR028889">
    <property type="entry name" value="USP"/>
</dbReference>
<keyword evidence="10" id="KW-1185">Reference proteome</keyword>
<keyword evidence="4 6" id="KW-0378">Hydrolase</keyword>
<dbReference type="AlphaFoldDB" id="A0A9P8RT55"/>
<protein>
    <recommendedName>
        <fullName evidence="6">Ubiquitin carboxyl-terminal hydrolase</fullName>
        <ecNumber evidence="6">3.4.19.12</ecNumber>
    </recommendedName>
</protein>
<evidence type="ECO:0000256" key="3">
    <source>
        <dbReference type="ARBA" id="ARBA00022786"/>
    </source>
</evidence>
<dbReference type="GO" id="GO:0005829">
    <property type="term" value="C:cytosol"/>
    <property type="evidence" value="ECO:0007669"/>
    <property type="project" value="TreeGrafter"/>
</dbReference>
<dbReference type="Gene3D" id="3.90.70.10">
    <property type="entry name" value="Cysteine proteinases"/>
    <property type="match status" value="1"/>
</dbReference>
<dbReference type="PROSITE" id="PS50235">
    <property type="entry name" value="USP_3"/>
    <property type="match status" value="1"/>
</dbReference>
<dbReference type="InterPro" id="IPR050164">
    <property type="entry name" value="Peptidase_C19"/>
</dbReference>